<organism evidence="2 3">
    <name type="scientific">Diplocloster agilis</name>
    <dbReference type="NCBI Taxonomy" id="2850323"/>
    <lineage>
        <taxon>Bacteria</taxon>
        <taxon>Bacillati</taxon>
        <taxon>Bacillota</taxon>
        <taxon>Clostridia</taxon>
        <taxon>Lachnospirales</taxon>
        <taxon>Lachnospiraceae</taxon>
        <taxon>Diplocloster</taxon>
    </lineage>
</organism>
<dbReference type="AlphaFoldDB" id="A0A949K4R1"/>
<evidence type="ECO:0000313" key="3">
    <source>
        <dbReference type="Proteomes" id="UP000712157"/>
    </source>
</evidence>
<comment type="caution">
    <text evidence="2">The sequence shown here is derived from an EMBL/GenBank/DDBJ whole genome shotgun (WGS) entry which is preliminary data.</text>
</comment>
<evidence type="ECO:0000313" key="2">
    <source>
        <dbReference type="EMBL" id="MBU9739512.1"/>
    </source>
</evidence>
<dbReference type="Gene3D" id="2.160.20.110">
    <property type="match status" value="2"/>
</dbReference>
<dbReference type="EMBL" id="JAHQCW010000063">
    <property type="protein sequence ID" value="MBU9739512.1"/>
    <property type="molecule type" value="Genomic_DNA"/>
</dbReference>
<dbReference type="RefSeq" id="WP_238723329.1">
    <property type="nucleotide sequence ID" value="NZ_JAHQCW010000063.1"/>
</dbReference>
<keyword evidence="1" id="KW-0812">Transmembrane</keyword>
<dbReference type="Proteomes" id="UP000712157">
    <property type="component" value="Unassembled WGS sequence"/>
</dbReference>
<sequence>MPKRTGHTGGFAAQNSGSIQNCYSVVRLRAKNQTAGGLIGENSGVAAHCYSYCKLKGLTGGLTGSGGGDTEQGCYFFHNEKEGSKSLDKLSDPIRGQRLKEIQEAEDVRQLGFDLDTIWEWQENGVPLQFIPENWLFDVQKSSKYEQYRIRETDRQADEEAEKAGALTTVIHDADELWTLAQQINEGDRKLGASYIQLAEDIDLRGKEWIPIGKDRTCAFTGIFDGCGHTIKNFVIKDKKIENKGLFGFVKGGEIYNLLVDCNLKGGTCAGGIAAQNEDGIIGCCGAVIEIKGKNGTMGGLVGRNTGTIFESYSAGRVTAIIIPWWWWLPLLGLLLAALIIGMKYPRVRSTFAPVPYDEDQVPIPDEEISPNTDGNFVSFQFEQSIDVNLSTGLCKFGFKNPGNSNHNIVVQLQFTDAQAVRVMGSTGRTAEAQKKLEEDPDYDPETNRTIIAESGAIRPGYQLEDLQLVKQPNGDTVPEGEYNAMVYLVFYEIDTNNRAMLESQLPVEISVHE</sequence>
<protein>
    <submittedName>
        <fullName evidence="2">Uncharacterized protein</fullName>
    </submittedName>
</protein>
<name>A0A949K4R1_9FIRM</name>
<gene>
    <name evidence="2" type="ORF">KTH89_23540</name>
</gene>
<accession>A0A949K4R1</accession>
<feature type="transmembrane region" description="Helical" evidence="1">
    <location>
        <begin position="325"/>
        <end position="343"/>
    </location>
</feature>
<keyword evidence="3" id="KW-1185">Reference proteome</keyword>
<evidence type="ECO:0000256" key="1">
    <source>
        <dbReference type="SAM" id="Phobius"/>
    </source>
</evidence>
<proteinExistence type="predicted"/>
<reference evidence="2" key="1">
    <citation type="submission" date="2021-06" db="EMBL/GenBank/DDBJ databases">
        <title>Description of novel taxa of the family Lachnospiraceae.</title>
        <authorList>
            <person name="Chaplin A.V."/>
            <person name="Sokolova S.R."/>
            <person name="Pikina A.P."/>
            <person name="Korzhanova M."/>
            <person name="Belova V."/>
            <person name="Korostin D."/>
            <person name="Efimov B.A."/>
        </authorList>
    </citation>
    <scope>NUCLEOTIDE SEQUENCE</scope>
    <source>
        <strain evidence="2">ASD5720</strain>
    </source>
</reference>
<keyword evidence="1" id="KW-1133">Transmembrane helix</keyword>
<keyword evidence="1" id="KW-0472">Membrane</keyword>